<keyword evidence="8" id="KW-1185">Reference proteome</keyword>
<dbReference type="InterPro" id="IPR017853">
    <property type="entry name" value="GH"/>
</dbReference>
<dbReference type="GO" id="GO:0004557">
    <property type="term" value="F:alpha-galactosidase activity"/>
    <property type="evidence" value="ECO:0007669"/>
    <property type="project" value="UniProtKB-EC"/>
</dbReference>
<dbReference type="Proteomes" id="UP000461730">
    <property type="component" value="Unassembled WGS sequence"/>
</dbReference>
<dbReference type="Gene3D" id="2.60.40.1180">
    <property type="entry name" value="Golgi alpha-mannosidase II"/>
    <property type="match status" value="1"/>
</dbReference>
<keyword evidence="2" id="KW-0732">Signal</keyword>
<dbReference type="SUPFAM" id="SSF51011">
    <property type="entry name" value="Glycosyl hydrolase domain"/>
    <property type="match status" value="1"/>
</dbReference>
<evidence type="ECO:0000256" key="2">
    <source>
        <dbReference type="ARBA" id="ARBA00022729"/>
    </source>
</evidence>
<name>A0A7K1U468_9BACT</name>
<evidence type="ECO:0000256" key="5">
    <source>
        <dbReference type="RuleBase" id="RU361168"/>
    </source>
</evidence>
<dbReference type="Pfam" id="PF16499">
    <property type="entry name" value="Melibiase_2"/>
    <property type="match status" value="1"/>
</dbReference>
<dbReference type="Gene3D" id="2.60.40.10">
    <property type="entry name" value="Immunoglobulins"/>
    <property type="match status" value="1"/>
</dbReference>
<dbReference type="Pfam" id="PF17801">
    <property type="entry name" value="Melibiase_C"/>
    <property type="match status" value="1"/>
</dbReference>
<dbReference type="EMBL" id="WRXN01000005">
    <property type="protein sequence ID" value="MVT09154.1"/>
    <property type="molecule type" value="Genomic_DNA"/>
</dbReference>
<evidence type="ECO:0000256" key="1">
    <source>
        <dbReference type="ARBA" id="ARBA00009743"/>
    </source>
</evidence>
<gene>
    <name evidence="7" type="ORF">GO493_12850</name>
</gene>
<keyword evidence="4 5" id="KW-0326">Glycosidase</keyword>
<dbReference type="PANTHER" id="PTHR11452">
    <property type="entry name" value="ALPHA-GALACTOSIDASE/ALPHA-N-ACETYLGALACTOSAMINIDASE"/>
    <property type="match status" value="1"/>
</dbReference>
<dbReference type="AlphaFoldDB" id="A0A7K1U468"/>
<dbReference type="InterPro" id="IPR008979">
    <property type="entry name" value="Galactose-bd-like_sf"/>
</dbReference>
<feature type="domain" description="Alpha galactosidase C-terminal" evidence="6">
    <location>
        <begin position="668"/>
        <end position="739"/>
    </location>
</feature>
<dbReference type="EC" id="3.2.1.22" evidence="5"/>
<comment type="catalytic activity">
    <reaction evidence="5">
        <text>Hydrolysis of terminal, non-reducing alpha-D-galactose residues in alpha-D-galactosides, including galactose oligosaccharides, galactomannans and galactolipids.</text>
        <dbReference type="EC" id="3.2.1.22"/>
    </reaction>
</comment>
<reference evidence="7 8" key="1">
    <citation type="submission" date="2019-12" db="EMBL/GenBank/DDBJ databases">
        <title>Chitinophaga sp. strain ysch24 (GDMCC 1.1355), whole genome shotgun sequence.</title>
        <authorList>
            <person name="Zhang X."/>
        </authorList>
    </citation>
    <scope>NUCLEOTIDE SEQUENCE [LARGE SCALE GENOMIC DNA]</scope>
    <source>
        <strain evidence="8">ysch24</strain>
    </source>
</reference>
<comment type="similarity">
    <text evidence="1 5">Belongs to the glycosyl hydrolase 27 family.</text>
</comment>
<dbReference type="GO" id="GO:0005975">
    <property type="term" value="P:carbohydrate metabolic process"/>
    <property type="evidence" value="ECO:0007669"/>
    <property type="project" value="InterPro"/>
</dbReference>
<organism evidence="7 8">
    <name type="scientific">Chitinophaga tropicalis</name>
    <dbReference type="NCBI Taxonomy" id="2683588"/>
    <lineage>
        <taxon>Bacteria</taxon>
        <taxon>Pseudomonadati</taxon>
        <taxon>Bacteroidota</taxon>
        <taxon>Chitinophagia</taxon>
        <taxon>Chitinophagales</taxon>
        <taxon>Chitinophagaceae</taxon>
        <taxon>Chitinophaga</taxon>
    </lineage>
</organism>
<dbReference type="InterPro" id="IPR041233">
    <property type="entry name" value="Melibiase_C"/>
</dbReference>
<dbReference type="GO" id="GO:0005509">
    <property type="term" value="F:calcium ion binding"/>
    <property type="evidence" value="ECO:0007669"/>
    <property type="project" value="InterPro"/>
</dbReference>
<dbReference type="GO" id="GO:0016020">
    <property type="term" value="C:membrane"/>
    <property type="evidence" value="ECO:0007669"/>
    <property type="project" value="InterPro"/>
</dbReference>
<dbReference type="InterPro" id="IPR002241">
    <property type="entry name" value="Glyco_hydro_27"/>
</dbReference>
<dbReference type="Pfam" id="PF05345">
    <property type="entry name" value="He_PIG"/>
    <property type="match status" value="1"/>
</dbReference>
<evidence type="ECO:0000256" key="4">
    <source>
        <dbReference type="ARBA" id="ARBA00023295"/>
    </source>
</evidence>
<protein>
    <recommendedName>
        <fullName evidence="5">Alpha-galactosidase</fullName>
        <ecNumber evidence="5">3.2.1.22</ecNumber>
    </recommendedName>
    <alternativeName>
        <fullName evidence="5">Melibiase</fullName>
    </alternativeName>
</protein>
<dbReference type="CDD" id="cd14792">
    <property type="entry name" value="GH27"/>
    <property type="match status" value="1"/>
</dbReference>
<accession>A0A7K1U468</accession>
<dbReference type="RefSeq" id="WP_157306583.1">
    <property type="nucleotide sequence ID" value="NZ_WRXN01000005.1"/>
</dbReference>
<dbReference type="Gene3D" id="3.20.20.70">
    <property type="entry name" value="Aldolase class I"/>
    <property type="match status" value="1"/>
</dbReference>
<dbReference type="InterPro" id="IPR013783">
    <property type="entry name" value="Ig-like_fold"/>
</dbReference>
<evidence type="ECO:0000256" key="3">
    <source>
        <dbReference type="ARBA" id="ARBA00022801"/>
    </source>
</evidence>
<evidence type="ECO:0000313" key="8">
    <source>
        <dbReference type="Proteomes" id="UP000461730"/>
    </source>
</evidence>
<evidence type="ECO:0000313" key="7">
    <source>
        <dbReference type="EMBL" id="MVT09154.1"/>
    </source>
</evidence>
<comment type="caution">
    <text evidence="7">The sequence shown here is derived from an EMBL/GenBank/DDBJ whole genome shotgun (WGS) entry which is preliminary data.</text>
</comment>
<dbReference type="PRINTS" id="PR00740">
    <property type="entry name" value="GLHYDRLASE27"/>
</dbReference>
<dbReference type="SUPFAM" id="SSF51445">
    <property type="entry name" value="(Trans)glycosidases"/>
    <property type="match status" value="1"/>
</dbReference>
<evidence type="ECO:0000259" key="6">
    <source>
        <dbReference type="Pfam" id="PF17801"/>
    </source>
</evidence>
<dbReference type="SUPFAM" id="SSF49785">
    <property type="entry name" value="Galactose-binding domain-like"/>
    <property type="match status" value="1"/>
</dbReference>
<proteinExistence type="inferred from homology"/>
<sequence>MRYILFFLPILLLCNRGISQHKGAIHISSARFCTGDDPGWKGPSFDDSSWKNIIPGKVWQSQGYPDYHGFAWYRVHFILPSSMKNNAHWKDSLRIFLANVNDVDETFLNGVKIGQTGSLPEDAGGYVSKWPYTRSYHLPVAHPSIRWDKENVLAIRVYDGGGTGGIFMGSPFIDILERTDGLTIRTNSDSIRYEPATAAMPVKIINRFNTVIKGTFAYTIHDISSGKTYTTNSINLQLSPFGEKQVWVNTPHKDGIRCNYRFTETGTGLQITDTLSLPYLLTPPTPDAPRINNAPVLGVRPGHPLLFRIAATGKAPLTYHATGLPEGVVLDTGTGILTGIISLKGNYTIQLTVNNKYGAARQSFLVKAGSLLSLTPPMGWNSWNCWGLSVSEEKVKSSAQALLDKGLAGHGWSYINIDDGWQAAQRTTSGKLLPNNKFPDIKGLGDWLHTHGLKFGIYSSPGTITCGGYLGSLGYEEQDAALYAQWGVDYLKYDWCSYDQVVLNDTTTAAYKKPFFVMQQALRRHNRDIVYNLCQYGMKQVWQWGPSTDAQSWRTTEDIEDTWQSLYDIGFHQHALYPWAGPGKWNDPDMMIVGQVGWGESLHPTRLTPDEQYTHVSLWCLLSAPLLIGCDISKLDAFTLNLLTNDEVLAVDQDTLGKQARRIIYTPQQQVWVKELADGSKAIGIFNMDTKYRDIAISWKALGLPAAQRVRNLWTQKDLELIKEGYKARIPPHGVLLLKTK</sequence>
<dbReference type="InterPro" id="IPR013780">
    <property type="entry name" value="Glyco_hydro_b"/>
</dbReference>
<dbReference type="InterPro" id="IPR013785">
    <property type="entry name" value="Aldolase_TIM"/>
</dbReference>
<dbReference type="Gene3D" id="2.60.120.260">
    <property type="entry name" value="Galactose-binding domain-like"/>
    <property type="match status" value="1"/>
</dbReference>
<keyword evidence="5" id="KW-1015">Disulfide bond</keyword>
<keyword evidence="3 5" id="KW-0378">Hydrolase</keyword>
<dbReference type="PANTHER" id="PTHR11452:SF75">
    <property type="entry name" value="ALPHA-GALACTOSIDASE MEL1"/>
    <property type="match status" value="1"/>
</dbReference>
<dbReference type="SUPFAM" id="SSF49313">
    <property type="entry name" value="Cadherin-like"/>
    <property type="match status" value="1"/>
</dbReference>
<dbReference type="InterPro" id="IPR015919">
    <property type="entry name" value="Cadherin-like_sf"/>
</dbReference>